<feature type="signal peptide" evidence="1">
    <location>
        <begin position="1"/>
        <end position="23"/>
    </location>
</feature>
<name>A0A6F8VFQ6_9PROT</name>
<dbReference type="AlphaFoldDB" id="A0A6F8VFQ6"/>
<gene>
    <name evidence="2" type="ORF">SKTS_24810</name>
</gene>
<sequence>MRKFSIILISGLFAANFAVSAQAADYGSPGMGMEKMKGDGMMMGKHRMSGTVDKIDHAKGTLVLKSGMADMSLHFPPPSVKDLKNGDAITVELSFTKGEPPMK</sequence>
<dbReference type="Proteomes" id="UP000502260">
    <property type="component" value="Chromosome"/>
</dbReference>
<protein>
    <recommendedName>
        <fullName evidence="4">Copper-binding protein</fullName>
    </recommendedName>
</protein>
<dbReference type="RefSeq" id="WP_173065522.1">
    <property type="nucleotide sequence ID" value="NZ_AP022853.1"/>
</dbReference>
<reference evidence="3" key="1">
    <citation type="submission" date="2020-03" db="EMBL/GenBank/DDBJ databases">
        <title>Complete genome sequence of sulfur-oxidizing bacterium skT11.</title>
        <authorList>
            <person name="Kanda M."/>
            <person name="Kojima H."/>
            <person name="Fukui M."/>
        </authorList>
    </citation>
    <scope>NUCLEOTIDE SEQUENCE [LARGE SCALE GENOMIC DNA]</scope>
    <source>
        <strain evidence="3">skT11</strain>
    </source>
</reference>
<dbReference type="EMBL" id="AP022853">
    <property type="protein sequence ID" value="BCB27595.1"/>
    <property type="molecule type" value="Genomic_DNA"/>
</dbReference>
<evidence type="ECO:0000313" key="3">
    <source>
        <dbReference type="Proteomes" id="UP000502260"/>
    </source>
</evidence>
<dbReference type="KEGG" id="slac:SKTS_24810"/>
<organism evidence="2 3">
    <name type="scientific">Sulfurimicrobium lacus</name>
    <dbReference type="NCBI Taxonomy" id="2715678"/>
    <lineage>
        <taxon>Bacteria</taxon>
        <taxon>Pseudomonadati</taxon>
        <taxon>Pseudomonadota</taxon>
        <taxon>Betaproteobacteria</taxon>
        <taxon>Nitrosomonadales</taxon>
        <taxon>Sulfuricellaceae</taxon>
        <taxon>Sulfurimicrobium</taxon>
    </lineage>
</organism>
<accession>A0A6F8VFQ6</accession>
<evidence type="ECO:0000256" key="1">
    <source>
        <dbReference type="SAM" id="SignalP"/>
    </source>
</evidence>
<evidence type="ECO:0000313" key="2">
    <source>
        <dbReference type="EMBL" id="BCB27595.1"/>
    </source>
</evidence>
<keyword evidence="3" id="KW-1185">Reference proteome</keyword>
<evidence type="ECO:0008006" key="4">
    <source>
        <dbReference type="Google" id="ProtNLM"/>
    </source>
</evidence>
<feature type="chain" id="PRO_5026325082" description="Copper-binding protein" evidence="1">
    <location>
        <begin position="24"/>
        <end position="103"/>
    </location>
</feature>
<keyword evidence="1" id="KW-0732">Signal</keyword>
<proteinExistence type="predicted"/>